<keyword evidence="1" id="KW-0472">Membrane</keyword>
<reference evidence="2 3" key="1">
    <citation type="submission" date="2018-06" db="EMBL/GenBank/DDBJ databases">
        <authorList>
            <consortium name="Pathogen Informatics"/>
            <person name="Doyle S."/>
        </authorList>
    </citation>
    <scope>NUCLEOTIDE SEQUENCE [LARGE SCALE GENOMIC DNA]</scope>
    <source>
        <strain evidence="2 3">NCTC11327</strain>
    </source>
</reference>
<keyword evidence="1" id="KW-0812">Transmembrane</keyword>
<protein>
    <submittedName>
        <fullName evidence="2">Uncharacterized protein</fullName>
    </submittedName>
</protein>
<gene>
    <name evidence="2" type="ORF">NCTC11327_00216</name>
</gene>
<dbReference type="EMBL" id="UHIP01000001">
    <property type="protein sequence ID" value="SUP19679.1"/>
    <property type="molecule type" value="Genomic_DNA"/>
</dbReference>
<comment type="caution">
    <text evidence="2">The sequence shown here is derived from an EMBL/GenBank/DDBJ whole genome shotgun (WGS) entry which is preliminary data.</text>
</comment>
<sequence>MYPVCRVASSETLGCSAQICAMPNDNNLLKLLPLFVGVPMKYGKDIKLRKHLSIALLFVVYLGVLTYLSKYIV</sequence>
<proteinExistence type="predicted"/>
<name>A0AAX2LK85_VIBFL</name>
<evidence type="ECO:0000313" key="3">
    <source>
        <dbReference type="Proteomes" id="UP000254626"/>
    </source>
</evidence>
<keyword evidence="1" id="KW-1133">Transmembrane helix</keyword>
<feature type="transmembrane region" description="Helical" evidence="1">
    <location>
        <begin position="51"/>
        <end position="69"/>
    </location>
</feature>
<dbReference type="AlphaFoldDB" id="A0AAX2LK85"/>
<dbReference type="Proteomes" id="UP000254626">
    <property type="component" value="Unassembled WGS sequence"/>
</dbReference>
<organism evidence="2 3">
    <name type="scientific">Vibrio fluvialis</name>
    <dbReference type="NCBI Taxonomy" id="676"/>
    <lineage>
        <taxon>Bacteria</taxon>
        <taxon>Pseudomonadati</taxon>
        <taxon>Pseudomonadota</taxon>
        <taxon>Gammaproteobacteria</taxon>
        <taxon>Vibrionales</taxon>
        <taxon>Vibrionaceae</taxon>
        <taxon>Vibrio</taxon>
    </lineage>
</organism>
<evidence type="ECO:0000313" key="2">
    <source>
        <dbReference type="EMBL" id="SUP19679.1"/>
    </source>
</evidence>
<accession>A0AAX2LK85</accession>
<evidence type="ECO:0000256" key="1">
    <source>
        <dbReference type="SAM" id="Phobius"/>
    </source>
</evidence>